<evidence type="ECO:0000256" key="6">
    <source>
        <dbReference type="SAM" id="Phobius"/>
    </source>
</evidence>
<comment type="similarity">
    <text evidence="1 4">Belongs to the UDP-glycosyltransferase family.</text>
</comment>
<evidence type="ECO:0000256" key="4">
    <source>
        <dbReference type="RuleBase" id="RU003718"/>
    </source>
</evidence>
<dbReference type="Gene3D" id="3.40.50.2000">
    <property type="entry name" value="Glycogen Phosphorylase B"/>
    <property type="match status" value="2"/>
</dbReference>
<evidence type="ECO:0000256" key="1">
    <source>
        <dbReference type="ARBA" id="ARBA00009995"/>
    </source>
</evidence>
<dbReference type="Proteomes" id="UP000238479">
    <property type="component" value="Chromosome 7"/>
</dbReference>
<evidence type="ECO:0000256" key="2">
    <source>
        <dbReference type="ARBA" id="ARBA00022676"/>
    </source>
</evidence>
<protein>
    <recommendedName>
        <fullName evidence="5">Glycosyltransferase</fullName>
        <ecNumber evidence="5">2.4.1.-</ecNumber>
    </recommendedName>
</protein>
<keyword evidence="6" id="KW-1133">Transmembrane helix</keyword>
<gene>
    <name evidence="7" type="ORF">RchiOBHm_Chr7g0227951</name>
</gene>
<proteinExistence type="inferred from homology"/>
<dbReference type="Gramene" id="PRQ20416">
    <property type="protein sequence ID" value="PRQ20416"/>
    <property type="gene ID" value="RchiOBHm_Chr7g0227951"/>
</dbReference>
<dbReference type="EMBL" id="PDCK01000045">
    <property type="protein sequence ID" value="PRQ20416.1"/>
    <property type="molecule type" value="Genomic_DNA"/>
</dbReference>
<dbReference type="FunFam" id="3.40.50.2000:FF:000020">
    <property type="entry name" value="Glycosyltransferase"/>
    <property type="match status" value="1"/>
</dbReference>
<feature type="transmembrane region" description="Helical" evidence="6">
    <location>
        <begin position="6"/>
        <end position="27"/>
    </location>
</feature>
<dbReference type="OMA" id="FPTIHKQ"/>
<keyword evidence="6" id="KW-0472">Membrane</keyword>
<evidence type="ECO:0000256" key="3">
    <source>
        <dbReference type="ARBA" id="ARBA00022679"/>
    </source>
</evidence>
<dbReference type="GO" id="GO:0035251">
    <property type="term" value="F:UDP-glucosyltransferase activity"/>
    <property type="evidence" value="ECO:0007669"/>
    <property type="project" value="InterPro"/>
</dbReference>
<dbReference type="SUPFAM" id="SSF53756">
    <property type="entry name" value="UDP-Glycosyltransferase/glycogen phosphorylase"/>
    <property type="match status" value="1"/>
</dbReference>
<dbReference type="STRING" id="74649.A0A2P6PER3"/>
<dbReference type="FunFam" id="3.40.50.2000:FF:000095">
    <property type="entry name" value="Glycosyltransferase"/>
    <property type="match status" value="1"/>
</dbReference>
<dbReference type="PROSITE" id="PS00375">
    <property type="entry name" value="UDPGT"/>
    <property type="match status" value="1"/>
</dbReference>
<dbReference type="PANTHER" id="PTHR48048:SF20">
    <property type="entry name" value="GLYCOSYLTRANSFERASE"/>
    <property type="match status" value="1"/>
</dbReference>
<dbReference type="EC" id="2.4.1.-" evidence="5"/>
<comment type="caution">
    <text evidence="7">The sequence shown here is derived from an EMBL/GenBank/DDBJ whole genome shotgun (WGS) entry which is preliminary data.</text>
</comment>
<keyword evidence="2 4" id="KW-0328">Glycosyltransferase</keyword>
<keyword evidence="8" id="KW-1185">Reference proteome</keyword>
<evidence type="ECO:0000313" key="8">
    <source>
        <dbReference type="Proteomes" id="UP000238479"/>
    </source>
</evidence>
<dbReference type="OrthoDB" id="5835829at2759"/>
<reference evidence="7 8" key="1">
    <citation type="journal article" date="2018" name="Nat. Genet.">
        <title>The Rosa genome provides new insights in the design of modern roses.</title>
        <authorList>
            <person name="Bendahmane M."/>
        </authorList>
    </citation>
    <scope>NUCLEOTIDE SEQUENCE [LARGE SCALE GENOMIC DNA]</scope>
    <source>
        <strain evidence="8">cv. Old Blush</strain>
    </source>
</reference>
<dbReference type="InterPro" id="IPR050481">
    <property type="entry name" value="UDP-glycosyltransf_plant"/>
</dbReference>
<keyword evidence="6" id="KW-0812">Transmembrane</keyword>
<dbReference type="InterPro" id="IPR002213">
    <property type="entry name" value="UDP_glucos_trans"/>
</dbReference>
<dbReference type="CDD" id="cd03784">
    <property type="entry name" value="GT1_Gtf-like"/>
    <property type="match status" value="1"/>
</dbReference>
<sequence>MENTIVLYAAPGMGHMISMVELGKLILKHYSHKFSVTVLYTTGSMVDTPSIPAYIDRITQSHPSISFRRFPRASPTNHHDQTRSLAAVMFDFIRQNDPNVRCALQELSKTFRVRAFIIDLFCTSAMAIAKELNIPTFYFFTSGAAALGAFLYFPTIHARVNESFKDMTDTVFEFPGLGTPLRAVHMPEPMLDRNDPAYLDMVYFCSHLALSDGIIANTFEELETPTAIKAISEGRCVPDAPTPPVYYIGPLIDEEKTSSSAHSEEDCLLWLDKQPSRSVVYLCFGSRGSFSEAQVREIASGLERSGQRFLWVVKKPPVDNTKQSHGVDDFNLEALLPEGFLERTIDRGLVVKSWAPQVPVLNKEAVGGFVTHCGWNSVLESVIAGVPMVAWPLYAEQHLNRSVLVNDMKMAIDVEQREEDGFVTGDEVERRVRELMESKKGRELRERSLKIGEMALGALGELGSSRRALANFVNAIE</sequence>
<organism evidence="7 8">
    <name type="scientific">Rosa chinensis</name>
    <name type="common">China rose</name>
    <dbReference type="NCBI Taxonomy" id="74649"/>
    <lineage>
        <taxon>Eukaryota</taxon>
        <taxon>Viridiplantae</taxon>
        <taxon>Streptophyta</taxon>
        <taxon>Embryophyta</taxon>
        <taxon>Tracheophyta</taxon>
        <taxon>Spermatophyta</taxon>
        <taxon>Magnoliopsida</taxon>
        <taxon>eudicotyledons</taxon>
        <taxon>Gunneridae</taxon>
        <taxon>Pentapetalae</taxon>
        <taxon>rosids</taxon>
        <taxon>fabids</taxon>
        <taxon>Rosales</taxon>
        <taxon>Rosaceae</taxon>
        <taxon>Rosoideae</taxon>
        <taxon>Rosoideae incertae sedis</taxon>
        <taxon>Rosa</taxon>
    </lineage>
</organism>
<dbReference type="InterPro" id="IPR035595">
    <property type="entry name" value="UDP_glycos_trans_CS"/>
</dbReference>
<name>A0A2P6PER3_ROSCH</name>
<dbReference type="PANTHER" id="PTHR48048">
    <property type="entry name" value="GLYCOSYLTRANSFERASE"/>
    <property type="match status" value="1"/>
</dbReference>
<accession>A0A2P6PER3</accession>
<evidence type="ECO:0000256" key="5">
    <source>
        <dbReference type="RuleBase" id="RU362057"/>
    </source>
</evidence>
<dbReference type="AlphaFoldDB" id="A0A2P6PER3"/>
<feature type="transmembrane region" description="Helical" evidence="6">
    <location>
        <begin position="135"/>
        <end position="153"/>
    </location>
</feature>
<keyword evidence="3 4" id="KW-0808">Transferase</keyword>
<dbReference type="Pfam" id="PF00201">
    <property type="entry name" value="UDPGT"/>
    <property type="match status" value="1"/>
</dbReference>
<evidence type="ECO:0000313" key="7">
    <source>
        <dbReference type="EMBL" id="PRQ20416.1"/>
    </source>
</evidence>